<evidence type="ECO:0000256" key="2">
    <source>
        <dbReference type="SAM" id="SignalP"/>
    </source>
</evidence>
<evidence type="ECO:0000256" key="1">
    <source>
        <dbReference type="SAM" id="MobiDB-lite"/>
    </source>
</evidence>
<protein>
    <submittedName>
        <fullName evidence="3">Uncharacterized protein</fullName>
    </submittedName>
</protein>
<organism evidence="3 4">
    <name type="scientific">Roseburia intestinalis</name>
    <dbReference type="NCBI Taxonomy" id="166486"/>
    <lineage>
        <taxon>Bacteria</taxon>
        <taxon>Bacillati</taxon>
        <taxon>Bacillota</taxon>
        <taxon>Clostridia</taxon>
        <taxon>Lachnospirales</taxon>
        <taxon>Lachnospiraceae</taxon>
        <taxon>Roseburia</taxon>
    </lineage>
</organism>
<evidence type="ECO:0000313" key="3">
    <source>
        <dbReference type="EMBL" id="MTR84624.1"/>
    </source>
</evidence>
<feature type="region of interest" description="Disordered" evidence="1">
    <location>
        <begin position="28"/>
        <end position="49"/>
    </location>
</feature>
<comment type="caution">
    <text evidence="3">The sequence shown here is derived from an EMBL/GenBank/DDBJ whole genome shotgun (WGS) entry which is preliminary data.</text>
</comment>
<dbReference type="AlphaFoldDB" id="A0A6L6L2Q8"/>
<dbReference type="EMBL" id="WNAJ01000005">
    <property type="protein sequence ID" value="MTR84624.1"/>
    <property type="molecule type" value="Genomic_DNA"/>
</dbReference>
<gene>
    <name evidence="3" type="ORF">GMD50_06015</name>
</gene>
<keyword evidence="2" id="KW-0732">Signal</keyword>
<dbReference type="RefSeq" id="WP_015560149.1">
    <property type="nucleotide sequence ID" value="NZ_CP097279.1"/>
</dbReference>
<dbReference type="Proteomes" id="UP000478483">
    <property type="component" value="Unassembled WGS sequence"/>
</dbReference>
<feature type="chain" id="PRO_5038510764" evidence="2">
    <location>
        <begin position="24"/>
        <end position="210"/>
    </location>
</feature>
<feature type="signal peptide" evidence="2">
    <location>
        <begin position="1"/>
        <end position="23"/>
    </location>
</feature>
<name>A0A6L6L2Q8_9FIRM</name>
<proteinExistence type="predicted"/>
<evidence type="ECO:0000313" key="4">
    <source>
        <dbReference type="Proteomes" id="UP000478483"/>
    </source>
</evidence>
<dbReference type="PROSITE" id="PS51257">
    <property type="entry name" value="PROKAR_LIPOPROTEIN"/>
    <property type="match status" value="1"/>
</dbReference>
<sequence length="210" mass="23699">MKNKRFKMLFAVGVILSIFSFTACGSTGEENKSNSESEQMQETEEEKKGFFDASYTTETTIAYSAGNDSDWSYGNQRKEFPIDDACYVRIASTAITDKNKGVENEIAVTYRFTGTENCQVNLTDGIAEQIDTGDANVTEFTRTIFAKKSKESEEDIIIFQYVPTESAESITLEVLYDDQIDSRYDCRNAVYFVSSETEETKDVRKENGTK</sequence>
<reference evidence="3 4" key="1">
    <citation type="journal article" date="2019" name="Nat. Med.">
        <title>A library of human gut bacterial isolates paired with longitudinal multiomics data enables mechanistic microbiome research.</title>
        <authorList>
            <person name="Poyet M."/>
            <person name="Groussin M."/>
            <person name="Gibbons S.M."/>
            <person name="Avila-Pacheco J."/>
            <person name="Jiang X."/>
            <person name="Kearney S.M."/>
            <person name="Perrotta A.R."/>
            <person name="Berdy B."/>
            <person name="Zhao S."/>
            <person name="Lieberman T.D."/>
            <person name="Swanson P.K."/>
            <person name="Smith M."/>
            <person name="Roesemann S."/>
            <person name="Alexander J.E."/>
            <person name="Rich S.A."/>
            <person name="Livny J."/>
            <person name="Vlamakis H."/>
            <person name="Clish C."/>
            <person name="Bullock K."/>
            <person name="Deik A."/>
            <person name="Scott J."/>
            <person name="Pierce K.A."/>
            <person name="Xavier R.J."/>
            <person name="Alm E.J."/>
        </authorList>
    </citation>
    <scope>NUCLEOTIDE SEQUENCE [LARGE SCALE GENOMIC DNA]</scope>
    <source>
        <strain evidence="3 4">BIOML-A1</strain>
    </source>
</reference>
<accession>A0A6L6L2Q8</accession>